<dbReference type="AlphaFoldDB" id="A0A084VVK5"/>
<dbReference type="EnsemblMetazoa" id="ASIC009575-RA">
    <property type="protein sequence ID" value="ASIC009575-PA"/>
    <property type="gene ID" value="ASIC009575"/>
</dbReference>
<evidence type="ECO:0000313" key="3">
    <source>
        <dbReference type="Proteomes" id="UP000030765"/>
    </source>
</evidence>
<organism evidence="1">
    <name type="scientific">Anopheles sinensis</name>
    <name type="common">Mosquito</name>
    <dbReference type="NCBI Taxonomy" id="74873"/>
    <lineage>
        <taxon>Eukaryota</taxon>
        <taxon>Metazoa</taxon>
        <taxon>Ecdysozoa</taxon>
        <taxon>Arthropoda</taxon>
        <taxon>Hexapoda</taxon>
        <taxon>Insecta</taxon>
        <taxon>Pterygota</taxon>
        <taxon>Neoptera</taxon>
        <taxon>Endopterygota</taxon>
        <taxon>Diptera</taxon>
        <taxon>Nematocera</taxon>
        <taxon>Culicoidea</taxon>
        <taxon>Culicidae</taxon>
        <taxon>Anophelinae</taxon>
        <taxon>Anopheles</taxon>
    </lineage>
</organism>
<protein>
    <submittedName>
        <fullName evidence="1 2">Peptidase M50</fullName>
    </submittedName>
</protein>
<name>A0A084VVK5_ANOSI</name>
<dbReference type="EMBL" id="ATLV01017191">
    <property type="status" value="NOT_ANNOTATED_CDS"/>
    <property type="molecule type" value="Genomic_DNA"/>
</dbReference>
<gene>
    <name evidence="1" type="ORF">ZHAS_00009575</name>
</gene>
<keyword evidence="3" id="KW-1185">Reference proteome</keyword>
<evidence type="ECO:0000313" key="2">
    <source>
        <dbReference type="EnsemblMetazoa" id="ASIC009575-PA"/>
    </source>
</evidence>
<reference evidence="2" key="2">
    <citation type="submission" date="2020-05" db="UniProtKB">
        <authorList>
            <consortium name="EnsemblMetazoa"/>
        </authorList>
    </citation>
    <scope>IDENTIFICATION</scope>
</reference>
<sequence length="61" mass="6308">MTAILPIIGAIAGGRAGGQARPGQVSISRLRRDALAARQVRFGGATCASAEPPMFERSVRS</sequence>
<accession>A0A084VVK5</accession>
<reference evidence="1 3" key="1">
    <citation type="journal article" date="2014" name="BMC Genomics">
        <title>Genome sequence of Anopheles sinensis provides insight into genetics basis of mosquito competence for malaria parasites.</title>
        <authorList>
            <person name="Zhou D."/>
            <person name="Zhang D."/>
            <person name="Ding G."/>
            <person name="Shi L."/>
            <person name="Hou Q."/>
            <person name="Ye Y."/>
            <person name="Xu Y."/>
            <person name="Zhou H."/>
            <person name="Xiong C."/>
            <person name="Li S."/>
            <person name="Yu J."/>
            <person name="Hong S."/>
            <person name="Yu X."/>
            <person name="Zou P."/>
            <person name="Chen C."/>
            <person name="Chang X."/>
            <person name="Wang W."/>
            <person name="Lv Y."/>
            <person name="Sun Y."/>
            <person name="Ma L."/>
            <person name="Shen B."/>
            <person name="Zhu C."/>
        </authorList>
    </citation>
    <scope>NUCLEOTIDE SEQUENCE [LARGE SCALE GENOMIC DNA]</scope>
</reference>
<dbReference type="Proteomes" id="UP000030765">
    <property type="component" value="Unassembled WGS sequence"/>
</dbReference>
<dbReference type="EMBL" id="KE525157">
    <property type="protein sequence ID" value="KFB41999.1"/>
    <property type="molecule type" value="Genomic_DNA"/>
</dbReference>
<dbReference type="VEuPathDB" id="VectorBase:ASIC009575"/>
<proteinExistence type="predicted"/>
<evidence type="ECO:0000313" key="1">
    <source>
        <dbReference type="EMBL" id="KFB41999.1"/>
    </source>
</evidence>